<organism evidence="1 2">
    <name type="scientific">Parnassius apollo</name>
    <name type="common">Apollo butterfly</name>
    <name type="synonym">Papilio apollo</name>
    <dbReference type="NCBI Taxonomy" id="110799"/>
    <lineage>
        <taxon>Eukaryota</taxon>
        <taxon>Metazoa</taxon>
        <taxon>Ecdysozoa</taxon>
        <taxon>Arthropoda</taxon>
        <taxon>Hexapoda</taxon>
        <taxon>Insecta</taxon>
        <taxon>Pterygota</taxon>
        <taxon>Neoptera</taxon>
        <taxon>Endopterygota</taxon>
        <taxon>Lepidoptera</taxon>
        <taxon>Glossata</taxon>
        <taxon>Ditrysia</taxon>
        <taxon>Papilionoidea</taxon>
        <taxon>Papilionidae</taxon>
        <taxon>Parnassiinae</taxon>
        <taxon>Parnassini</taxon>
        <taxon>Parnassius</taxon>
        <taxon>Parnassius</taxon>
    </lineage>
</organism>
<comment type="caution">
    <text evidence="1">The sequence shown here is derived from an EMBL/GenBank/DDBJ whole genome shotgun (WGS) entry which is preliminary data.</text>
</comment>
<evidence type="ECO:0000313" key="2">
    <source>
        <dbReference type="Proteomes" id="UP000691718"/>
    </source>
</evidence>
<accession>A0A8S3WXM3</accession>
<proteinExistence type="predicted"/>
<keyword evidence="2" id="KW-1185">Reference proteome</keyword>
<dbReference type="Proteomes" id="UP000691718">
    <property type="component" value="Unassembled WGS sequence"/>
</dbReference>
<sequence>MNCEDCDVYGLYQFGPHAVRLTDLPEFPEAAHVLAWNEQTPQHACRDIFAEKVRCVARAARLSPKTELEHAVSGLH</sequence>
<evidence type="ECO:0000313" key="1">
    <source>
        <dbReference type="EMBL" id="CAG4986804.1"/>
    </source>
</evidence>
<dbReference type="AlphaFoldDB" id="A0A8S3WXM3"/>
<protein>
    <submittedName>
        <fullName evidence="1">(apollo) hypothetical protein</fullName>
    </submittedName>
</protein>
<gene>
    <name evidence="1" type="ORF">PAPOLLO_LOCUS11336</name>
</gene>
<reference evidence="1" key="1">
    <citation type="submission" date="2021-04" db="EMBL/GenBank/DDBJ databases">
        <authorList>
            <person name="Tunstrom K."/>
        </authorList>
    </citation>
    <scope>NUCLEOTIDE SEQUENCE</scope>
</reference>
<name>A0A8S3WXM3_PARAO</name>
<dbReference type="EMBL" id="CAJQZP010000820">
    <property type="protein sequence ID" value="CAG4986804.1"/>
    <property type="molecule type" value="Genomic_DNA"/>
</dbReference>